<evidence type="ECO:0008006" key="5">
    <source>
        <dbReference type="Google" id="ProtNLM"/>
    </source>
</evidence>
<sequence length="358" mass="39463">MFSCQQHLALGGCVFCLGLLASTPFVWCFVFANLLSLEIFSPWQTHVYRLGFPAACLLSVLWTLVPAKHAVRAVKPAILLNISSAVLFFSLRVYSTSVWVSAPCLFLVNLPLLCLWPRLAIEIVYLCPAIHQRFFELGLLSACTVFALSAVSRALEVSAVFMSPFFIFLALGSGSLSGARRNLIYTAGLERRRSIFCSRGEHAVASLKETLRRCPWDLLAISASTILVVCVMIVLHLHAGVFFGISRYLTLFLYGAMASGGLYLGHSIITVCAMATLCILTAVAVYFFHEALGPLGTSVLFISVFVYYFSGVAALSSAMRHKLKKFVNGPLVHLRVVYMCCFVFTLCEYLLVTFIKSK</sequence>
<feature type="transmembrane region" description="Helical" evidence="2">
    <location>
        <begin position="295"/>
        <end position="315"/>
    </location>
</feature>
<dbReference type="Pfam" id="PF04633">
    <property type="entry name" value="Herpes_BMRF2"/>
    <property type="match status" value="1"/>
</dbReference>
<reference evidence="3" key="1">
    <citation type="journal article" date="2018" name="Med. Microbiol. Immunol.">
        <title>Macaca arctoides gammaherpesvirus 1 (strain herpesvirus Macaca arctoides): virus sequence, phylogeny and characterisation of virus-transformed macaque and rabbit cell lines.</title>
        <authorList>
            <person name="Krumbholz A."/>
            <person name="Roempke J."/>
            <person name="Liehr T."/>
            <person name="Groth M."/>
            <person name="Meerbach A."/>
            <person name="Schacke M."/>
            <person name="Maschkowitz G."/>
            <person name="Fickenscher H."/>
            <person name="Klapper W."/>
            <person name="Sauerbrei A."/>
            <person name="Wutzler P."/>
            <person name="Zell R."/>
        </authorList>
    </citation>
    <scope>NUCLEOTIDE SEQUENCE</scope>
    <source>
        <strain evidence="3">HVMA</strain>
    </source>
</reference>
<evidence type="ECO:0000313" key="4">
    <source>
        <dbReference type="Proteomes" id="UP001142452"/>
    </source>
</evidence>
<keyword evidence="4" id="KW-1185">Reference proteome</keyword>
<feature type="transmembrane region" description="Helical" evidence="2">
    <location>
        <begin position="47"/>
        <end position="65"/>
    </location>
</feature>
<keyword evidence="2" id="KW-0812">Transmembrane</keyword>
<dbReference type="Proteomes" id="UP001142452">
    <property type="component" value="Segment"/>
</dbReference>
<evidence type="ECO:0000256" key="1">
    <source>
        <dbReference type="ARBA" id="ARBA00008716"/>
    </source>
</evidence>
<feature type="transmembrane region" description="Helical" evidence="2">
    <location>
        <begin position="271"/>
        <end position="289"/>
    </location>
</feature>
<feature type="transmembrane region" description="Helical" evidence="2">
    <location>
        <begin position="100"/>
        <end position="121"/>
    </location>
</feature>
<keyword evidence="2" id="KW-1133">Transmembrane helix</keyword>
<evidence type="ECO:0000313" key="3">
    <source>
        <dbReference type="EMBL" id="AYA49809.1"/>
    </source>
</evidence>
<keyword evidence="2" id="KW-0472">Membrane</keyword>
<feature type="transmembrane region" description="Helical" evidence="2">
    <location>
        <begin position="133"/>
        <end position="151"/>
    </location>
</feature>
<dbReference type="RefSeq" id="YP_010801335.1">
    <property type="nucleotide sequence ID" value="NC_076963.1"/>
</dbReference>
<proteinExistence type="inferred from homology"/>
<organism evidence="3 4">
    <name type="scientific">macacine gammaherpesvirus 13</name>
    <dbReference type="NCBI Taxonomy" id="2341050"/>
    <lineage>
        <taxon>Viruses</taxon>
        <taxon>Duplodnaviria</taxon>
        <taxon>Heunggongvirae</taxon>
        <taxon>Peploviricota</taxon>
        <taxon>Herviviricetes</taxon>
        <taxon>Herpesvirales</taxon>
        <taxon>Orthoherpesviridae</taxon>
        <taxon>Gammaherpesvirinae</taxon>
        <taxon>Lymphocryptovirus</taxon>
        <taxon>Lymphocryptovirus macacinegamma13</taxon>
    </lineage>
</organism>
<protein>
    <recommendedName>
        <fullName evidence="5">BMRF2</fullName>
    </recommendedName>
</protein>
<feature type="transmembrane region" description="Helical" evidence="2">
    <location>
        <begin position="77"/>
        <end position="94"/>
    </location>
</feature>
<dbReference type="KEGG" id="vg:80540042"/>
<feature type="transmembrane region" description="Helical" evidence="2">
    <location>
        <begin position="157"/>
        <end position="176"/>
    </location>
</feature>
<dbReference type="InterPro" id="IPR006727">
    <property type="entry name" value="Herpes_BMRF2"/>
</dbReference>
<dbReference type="EMBL" id="MG471437">
    <property type="protein sequence ID" value="AYA49809.1"/>
    <property type="molecule type" value="Genomic_DNA"/>
</dbReference>
<comment type="similarity">
    <text evidence="1">Belongs to the herpesviridae BMRF2 family.</text>
</comment>
<feature type="transmembrane region" description="Helical" evidence="2">
    <location>
        <begin position="218"/>
        <end position="239"/>
    </location>
</feature>
<name>A0A3G1T4D5_9GAMA</name>
<dbReference type="GeneID" id="80540042"/>
<feature type="transmembrane region" description="Helical" evidence="2">
    <location>
        <begin position="336"/>
        <end position="355"/>
    </location>
</feature>
<evidence type="ECO:0000256" key="2">
    <source>
        <dbReference type="SAM" id="Phobius"/>
    </source>
</evidence>
<gene>
    <name evidence="3" type="primary">BMRF2</name>
</gene>
<accession>A0A3G1T4D5</accession>